<keyword evidence="2" id="KW-0732">Signal</keyword>
<feature type="domain" description="Alpha-N-acetylglucosaminidase tim-barrel" evidence="3">
    <location>
        <begin position="135"/>
        <end position="474"/>
    </location>
</feature>
<evidence type="ECO:0008006" key="8">
    <source>
        <dbReference type="Google" id="ProtNLM"/>
    </source>
</evidence>
<evidence type="ECO:0000256" key="2">
    <source>
        <dbReference type="SAM" id="SignalP"/>
    </source>
</evidence>
<dbReference type="Pfam" id="PF05089">
    <property type="entry name" value="NAGLU"/>
    <property type="match status" value="1"/>
</dbReference>
<evidence type="ECO:0000313" key="6">
    <source>
        <dbReference type="EMBL" id="KAG6289099.1"/>
    </source>
</evidence>
<evidence type="ECO:0000256" key="1">
    <source>
        <dbReference type="ARBA" id="ARBA00022801"/>
    </source>
</evidence>
<accession>A0A9P7QCF0</accession>
<keyword evidence="7" id="KW-1185">Reference proteome</keyword>
<feature type="chain" id="PRO_5040397637" description="Alpha-N-acetylglucosaminidase" evidence="2">
    <location>
        <begin position="25"/>
        <end position="790"/>
    </location>
</feature>
<dbReference type="EMBL" id="SRRH01000429">
    <property type="protein sequence ID" value="KAG6289099.1"/>
    <property type="molecule type" value="Genomic_DNA"/>
</dbReference>
<dbReference type="Gene3D" id="3.20.20.80">
    <property type="entry name" value="Glycosidases"/>
    <property type="match status" value="1"/>
</dbReference>
<evidence type="ECO:0000259" key="3">
    <source>
        <dbReference type="Pfam" id="PF05089"/>
    </source>
</evidence>
<evidence type="ECO:0000259" key="5">
    <source>
        <dbReference type="Pfam" id="PF12972"/>
    </source>
</evidence>
<feature type="domain" description="Alpha-N-acetylglucosaminidase N-terminal" evidence="4">
    <location>
        <begin position="31"/>
        <end position="120"/>
    </location>
</feature>
<feature type="signal peptide" evidence="2">
    <location>
        <begin position="1"/>
        <end position="24"/>
    </location>
</feature>
<dbReference type="InterPro" id="IPR024733">
    <property type="entry name" value="NAGLU_tim-barrel"/>
</dbReference>
<dbReference type="InterPro" id="IPR024240">
    <property type="entry name" value="NAGLU_N"/>
</dbReference>
<dbReference type="InterPro" id="IPR007781">
    <property type="entry name" value="NAGLU"/>
</dbReference>
<dbReference type="Gene3D" id="1.20.120.670">
    <property type="entry name" value="N-acetyl-b-d-glucoasminidase"/>
    <property type="match status" value="1"/>
</dbReference>
<dbReference type="Proteomes" id="UP000707071">
    <property type="component" value="Unassembled WGS sequence"/>
</dbReference>
<comment type="caution">
    <text evidence="6">The sequence shown here is derived from an EMBL/GenBank/DDBJ whole genome shotgun (WGS) entry which is preliminary data.</text>
</comment>
<dbReference type="Gene3D" id="3.30.379.10">
    <property type="entry name" value="Chitobiase/beta-hexosaminidase domain 2-like"/>
    <property type="match status" value="1"/>
</dbReference>
<feature type="domain" description="Alpha-N-acetylglucosaminidase C-terminal" evidence="5">
    <location>
        <begin position="483"/>
        <end position="772"/>
    </location>
</feature>
<dbReference type="GO" id="GO:0016787">
    <property type="term" value="F:hydrolase activity"/>
    <property type="evidence" value="ECO:0007669"/>
    <property type="project" value="UniProtKB-KW"/>
</dbReference>
<dbReference type="AlphaFoldDB" id="A0A9P7QCF0"/>
<dbReference type="PANTHER" id="PTHR12872:SF1">
    <property type="entry name" value="ALPHA-N-ACETYLGLUCOSAMINIDASE"/>
    <property type="match status" value="1"/>
</dbReference>
<dbReference type="InterPro" id="IPR024732">
    <property type="entry name" value="NAGLU_C"/>
</dbReference>
<evidence type="ECO:0000313" key="7">
    <source>
        <dbReference type="Proteomes" id="UP000707071"/>
    </source>
</evidence>
<dbReference type="InterPro" id="IPR029018">
    <property type="entry name" value="Hex-like_dom2"/>
</dbReference>
<proteinExistence type="predicted"/>
<keyword evidence="1" id="KW-0378">Hydrolase</keyword>
<name>A0A9P7QCF0_9HYPO</name>
<evidence type="ECO:0000259" key="4">
    <source>
        <dbReference type="Pfam" id="PF12971"/>
    </source>
</evidence>
<gene>
    <name evidence="6" type="ORF">E4U09_005175</name>
</gene>
<organism evidence="6 7">
    <name type="scientific">Claviceps aff. purpurea</name>
    <dbReference type="NCBI Taxonomy" id="1967640"/>
    <lineage>
        <taxon>Eukaryota</taxon>
        <taxon>Fungi</taxon>
        <taxon>Dikarya</taxon>
        <taxon>Ascomycota</taxon>
        <taxon>Pezizomycotina</taxon>
        <taxon>Sordariomycetes</taxon>
        <taxon>Hypocreomycetidae</taxon>
        <taxon>Hypocreales</taxon>
        <taxon>Clavicipitaceae</taxon>
        <taxon>Claviceps</taxon>
    </lineage>
</organism>
<protein>
    <recommendedName>
        <fullName evidence="8">Alpha-N-acetylglucosaminidase</fullName>
    </recommendedName>
</protein>
<reference evidence="6 7" key="1">
    <citation type="journal article" date="2020" name="bioRxiv">
        <title>Whole genome comparisons of ergot fungi reveals the divergence and evolution of species within the genus Claviceps are the result of varying mechanisms driving genome evolution and host range expansion.</title>
        <authorList>
            <person name="Wyka S.A."/>
            <person name="Mondo S.J."/>
            <person name="Liu M."/>
            <person name="Dettman J."/>
            <person name="Nalam V."/>
            <person name="Broders K.D."/>
        </authorList>
    </citation>
    <scope>NUCLEOTIDE SEQUENCE [LARGE SCALE GENOMIC DNA]</scope>
    <source>
        <strain evidence="6 7">Clav52</strain>
    </source>
</reference>
<sequence length="790" mass="89733">MAKCFWRRMAAAMTMLLVVSTARASFSSTNGISALANRLLPGHGDAFEFKLTTAHENWSRWNPPVNDNYTVRAGKKRKIRIEGTSLNALARGLRHYANEVLQSDHFFFIDTPIKAPKTLPVPAKDLKGASVVPWRYNLNTVTFSYTFAWWQWKDWERFLDWAALRGINLQLAWVGYEKIFLDSFRELGLKDEDILPFFSGPAFQAWNRFGNTQGSWGGKGGLPLGFIEQQFNLQKKIVARMVELGITPVLPAFPGFVPKSIKKVRPNVNLTTSPNWFPPAPDKYTRDLFLSPLDGTYAELQKLFIDKQMALFGNVTNVYTLDQFNELNPASGDTKYLSDISNSTYNGLTAANPAAVWLIQGWLFYSSRDFWTQRRIDAYLGGVADDQGMLILDLWSEGNPQWQRTKSYAGKRWIWCQLHGFGGNMALEGRVQTITKGPLDALSLSKSLVGFGLTPEGFEGNEIVYDILLDQAWATSPLDTQHYFHDWTTRRYSITGATPPRELYEAWHVLRSSVYSNSRSDIPQVPVATYQLRPALSGITNRTGHFPHPTALHYDPRVLQKAWQLMFKSSLRQTHLWSSPAFQFDFLDLSRQMLSNAFDLRYSDLVRSYHCKISKPSKSHELRAVSPPEDAKCDVRAAGGSLLGLLWMLDYVLSTNAHFTLQRWTAGARKWGTLSGGHEELFALNARSQVTVWQVNARDLNDYAAKAWSGLVASYYGERWRIFVNELVRASSRRQRVDERALAKALGRFEADWQGGKGGEEGARKVKMKRFVRELMQRIPDVFFDGVGSM</sequence>
<dbReference type="PANTHER" id="PTHR12872">
    <property type="entry name" value="ALPHA-N-ACETYLGLUCOSAMINIDASE"/>
    <property type="match status" value="1"/>
</dbReference>
<dbReference type="Pfam" id="PF12971">
    <property type="entry name" value="NAGLU_N"/>
    <property type="match status" value="1"/>
</dbReference>
<dbReference type="Pfam" id="PF12972">
    <property type="entry name" value="NAGLU_C"/>
    <property type="match status" value="1"/>
</dbReference>